<proteinExistence type="predicted"/>
<organism evidence="1 2">
    <name type="scientific">Cryptolaemus montrouzieri</name>
    <dbReference type="NCBI Taxonomy" id="559131"/>
    <lineage>
        <taxon>Eukaryota</taxon>
        <taxon>Metazoa</taxon>
        <taxon>Ecdysozoa</taxon>
        <taxon>Arthropoda</taxon>
        <taxon>Hexapoda</taxon>
        <taxon>Insecta</taxon>
        <taxon>Pterygota</taxon>
        <taxon>Neoptera</taxon>
        <taxon>Endopterygota</taxon>
        <taxon>Coleoptera</taxon>
        <taxon>Polyphaga</taxon>
        <taxon>Cucujiformia</taxon>
        <taxon>Coccinelloidea</taxon>
        <taxon>Coccinellidae</taxon>
        <taxon>Scymninae</taxon>
        <taxon>Scymnini</taxon>
        <taxon>Cryptolaemus</taxon>
    </lineage>
</organism>
<accession>A0ABD2N505</accession>
<feature type="non-terminal residue" evidence="1">
    <location>
        <position position="107"/>
    </location>
</feature>
<dbReference type="AlphaFoldDB" id="A0ABD2N505"/>
<evidence type="ECO:0000313" key="1">
    <source>
        <dbReference type="EMBL" id="KAL3273825.1"/>
    </source>
</evidence>
<sequence>MGEVILACIYLSKPLLDKLESCSAREPVLILSKSYLRERSQIVEWRGQKSENRRVTRRVPKASMLGHILFIIYINDRIERFKSDGAKAYVETISVRAGGSFTSERPV</sequence>
<gene>
    <name evidence="1" type="ORF">HHI36_015253</name>
</gene>
<comment type="caution">
    <text evidence="1">The sequence shown here is derived from an EMBL/GenBank/DDBJ whole genome shotgun (WGS) entry which is preliminary data.</text>
</comment>
<name>A0ABD2N505_9CUCU</name>
<evidence type="ECO:0000313" key="2">
    <source>
        <dbReference type="Proteomes" id="UP001516400"/>
    </source>
</evidence>
<dbReference type="Proteomes" id="UP001516400">
    <property type="component" value="Unassembled WGS sequence"/>
</dbReference>
<reference evidence="1 2" key="1">
    <citation type="journal article" date="2021" name="BMC Biol.">
        <title>Horizontally acquired antibacterial genes associated with adaptive radiation of ladybird beetles.</title>
        <authorList>
            <person name="Li H.S."/>
            <person name="Tang X.F."/>
            <person name="Huang Y.H."/>
            <person name="Xu Z.Y."/>
            <person name="Chen M.L."/>
            <person name="Du X.Y."/>
            <person name="Qiu B.Y."/>
            <person name="Chen P.T."/>
            <person name="Zhang W."/>
            <person name="Slipinski A."/>
            <person name="Escalona H.E."/>
            <person name="Waterhouse R.M."/>
            <person name="Zwick A."/>
            <person name="Pang H."/>
        </authorList>
    </citation>
    <scope>NUCLEOTIDE SEQUENCE [LARGE SCALE GENOMIC DNA]</scope>
    <source>
        <strain evidence="1">SYSU2018</strain>
    </source>
</reference>
<dbReference type="EMBL" id="JABFTP020000062">
    <property type="protein sequence ID" value="KAL3273825.1"/>
    <property type="molecule type" value="Genomic_DNA"/>
</dbReference>
<keyword evidence="2" id="KW-1185">Reference proteome</keyword>
<protein>
    <submittedName>
        <fullName evidence="1">Uncharacterized protein</fullName>
    </submittedName>
</protein>